<comment type="caution">
    <text evidence="12">Lacks conserved residue(s) required for the propagation of feature annotation.</text>
</comment>
<evidence type="ECO:0000256" key="3">
    <source>
        <dbReference type="ARBA" id="ARBA00008982"/>
    </source>
</evidence>
<dbReference type="SUPFAM" id="SSF53748">
    <property type="entry name" value="Phosphoglycerate kinase"/>
    <property type="match status" value="1"/>
</dbReference>
<dbReference type="PIRSF" id="PIRSF000724">
    <property type="entry name" value="Pgk"/>
    <property type="match status" value="1"/>
</dbReference>
<evidence type="ECO:0000256" key="9">
    <source>
        <dbReference type="ARBA" id="ARBA00022777"/>
    </source>
</evidence>
<comment type="subunit">
    <text evidence="4 12">Monomer.</text>
</comment>
<feature type="binding site" evidence="12 14">
    <location>
        <position position="322"/>
    </location>
    <ligand>
        <name>ATP</name>
        <dbReference type="ChEBI" id="CHEBI:30616"/>
    </ligand>
</feature>
<keyword evidence="17" id="KW-1185">Reference proteome</keyword>
<proteinExistence type="inferred from homology"/>
<dbReference type="EC" id="2.7.2.3" evidence="5 12"/>
<reference evidence="16" key="1">
    <citation type="submission" date="2022-10" db="EMBL/GenBank/DDBJ databases">
        <authorList>
            <person name="Yu W.X."/>
        </authorList>
    </citation>
    <scope>NUCLEOTIDE SEQUENCE</scope>
    <source>
        <strain evidence="16">D04</strain>
    </source>
</reference>
<dbReference type="FunFam" id="3.40.50.1260:FF:000006">
    <property type="entry name" value="Phosphoglycerate kinase"/>
    <property type="match status" value="1"/>
</dbReference>
<evidence type="ECO:0000256" key="12">
    <source>
        <dbReference type="HAMAP-Rule" id="MF_00145"/>
    </source>
</evidence>
<feature type="binding site" evidence="12 14">
    <location>
        <begin position="348"/>
        <end position="351"/>
    </location>
    <ligand>
        <name>ATP</name>
        <dbReference type="ChEBI" id="CHEBI:30616"/>
    </ligand>
</feature>
<evidence type="ECO:0000313" key="16">
    <source>
        <dbReference type="EMBL" id="MCW3805827.1"/>
    </source>
</evidence>
<comment type="subcellular location">
    <subcellularLocation>
        <location evidence="12">Cytoplasm</location>
    </subcellularLocation>
</comment>
<dbReference type="GO" id="GO:0005524">
    <property type="term" value="F:ATP binding"/>
    <property type="evidence" value="ECO:0007669"/>
    <property type="project" value="UniProtKB-KW"/>
</dbReference>
<dbReference type="EMBL" id="JAPDPI010000016">
    <property type="protein sequence ID" value="MCW3805827.1"/>
    <property type="molecule type" value="Genomic_DNA"/>
</dbReference>
<keyword evidence="9 12" id="KW-0418">Kinase</keyword>
<sequence length="391" mass="41340">MPAIDTYNFSGKKAIIRVDFNVPLNDKFEITDDTRIVAALPTIKKVLADGGAVILMSHLGRPKGEAQDKFSLKHVVAHLSAKLGIDVKMAPDCVGEEVKAMAADLKMGEVMLLENLRFHNEETKGDEAFSKQLAELADVYVNDAFGTAHRAHASTTIIAQYFEEKMAGFLLDKEIKFLGGAVANPVKPFVAIVGGAKVSGKLEVLKSLIEKVDTILIGGGMAYTFLKAQGHNIGGSLVEDDLIDTAKQILVDAEAKGVNFMLPVDNLAADKFDNDADIQVVGVEIPEGRMALDVGPKTVEAYAAEIAKAKTVVWNGPMGCFEMPNFSKGTFGVCEAVAASDSISIIGGGDSVAAVNQSGLADKMSHISTGGGASLEYLEGKVLPGVKAVTE</sequence>
<evidence type="ECO:0000256" key="2">
    <source>
        <dbReference type="ARBA" id="ARBA00004838"/>
    </source>
</evidence>
<dbReference type="Gene3D" id="3.40.50.1260">
    <property type="entry name" value="Phosphoglycerate kinase, N-terminal domain"/>
    <property type="match status" value="2"/>
</dbReference>
<gene>
    <name evidence="12" type="primary">pgk</name>
    <name evidence="16" type="ORF">OM074_09315</name>
</gene>
<dbReference type="InterPro" id="IPR015824">
    <property type="entry name" value="Phosphoglycerate_kinase_N"/>
</dbReference>
<evidence type="ECO:0000256" key="1">
    <source>
        <dbReference type="ARBA" id="ARBA00000642"/>
    </source>
</evidence>
<dbReference type="PANTHER" id="PTHR11406">
    <property type="entry name" value="PHOSPHOGLYCERATE KINASE"/>
    <property type="match status" value="1"/>
</dbReference>
<comment type="similarity">
    <text evidence="3 12 15">Belongs to the phosphoglycerate kinase family.</text>
</comment>
<evidence type="ECO:0000256" key="6">
    <source>
        <dbReference type="ARBA" id="ARBA00016471"/>
    </source>
</evidence>
<feature type="binding site" evidence="12 13">
    <location>
        <begin position="58"/>
        <end position="61"/>
    </location>
    <ligand>
        <name>substrate</name>
    </ligand>
</feature>
<keyword evidence="7 12" id="KW-0808">Transferase</keyword>
<organism evidence="16 17">
    <name type="scientific">Plebeiibacterium marinum</name>
    <dbReference type="NCBI Taxonomy" id="2992111"/>
    <lineage>
        <taxon>Bacteria</taxon>
        <taxon>Pseudomonadati</taxon>
        <taxon>Bacteroidota</taxon>
        <taxon>Bacteroidia</taxon>
        <taxon>Marinilabiliales</taxon>
        <taxon>Marinilabiliaceae</taxon>
        <taxon>Plebeiibacterium</taxon>
    </lineage>
</organism>
<name>A0AAE3MDY6_9BACT</name>
<dbReference type="Pfam" id="PF00162">
    <property type="entry name" value="PGK"/>
    <property type="match status" value="1"/>
</dbReference>
<evidence type="ECO:0000256" key="11">
    <source>
        <dbReference type="ARBA" id="ARBA00023152"/>
    </source>
</evidence>
<feature type="binding site" evidence="12">
    <location>
        <position position="150"/>
    </location>
    <ligand>
        <name>substrate</name>
    </ligand>
</feature>
<dbReference type="InterPro" id="IPR036043">
    <property type="entry name" value="Phosphoglycerate_kinase_sf"/>
</dbReference>
<keyword evidence="11 12" id="KW-0324">Glycolysis</keyword>
<feature type="binding site" evidence="12 14">
    <location>
        <position position="201"/>
    </location>
    <ligand>
        <name>ATP</name>
        <dbReference type="ChEBI" id="CHEBI:30616"/>
    </ligand>
</feature>
<dbReference type="AlphaFoldDB" id="A0AAE3MDY6"/>
<dbReference type="PRINTS" id="PR00477">
    <property type="entry name" value="PHGLYCKINASE"/>
</dbReference>
<feature type="binding site" evidence="12">
    <location>
        <position position="117"/>
    </location>
    <ligand>
        <name>substrate</name>
    </ligand>
</feature>
<feature type="binding site" evidence="13">
    <location>
        <position position="35"/>
    </location>
    <ligand>
        <name>(2R)-3-phosphoglycerate</name>
        <dbReference type="ChEBI" id="CHEBI:58272"/>
    </ligand>
</feature>
<accession>A0AAE3MDY6</accession>
<dbReference type="InterPro" id="IPR001576">
    <property type="entry name" value="Phosphoglycerate_kinase"/>
</dbReference>
<dbReference type="Proteomes" id="UP001207408">
    <property type="component" value="Unassembled WGS sequence"/>
</dbReference>
<evidence type="ECO:0000256" key="5">
    <source>
        <dbReference type="ARBA" id="ARBA00013061"/>
    </source>
</evidence>
<evidence type="ECO:0000256" key="4">
    <source>
        <dbReference type="ARBA" id="ARBA00011245"/>
    </source>
</evidence>
<feature type="binding site" evidence="13">
    <location>
        <position position="150"/>
    </location>
    <ligand>
        <name>(2R)-3-phosphoglycerate</name>
        <dbReference type="ChEBI" id="CHEBI:58272"/>
    </ligand>
</feature>
<dbReference type="CDD" id="cd00318">
    <property type="entry name" value="Phosphoglycerate_kinase"/>
    <property type="match status" value="1"/>
</dbReference>
<keyword evidence="8 12" id="KW-0547">Nucleotide-binding</keyword>
<evidence type="ECO:0000313" key="17">
    <source>
        <dbReference type="Proteomes" id="UP001207408"/>
    </source>
</evidence>
<dbReference type="HAMAP" id="MF_00145">
    <property type="entry name" value="Phosphoglyc_kinase"/>
    <property type="match status" value="1"/>
</dbReference>
<evidence type="ECO:0000256" key="10">
    <source>
        <dbReference type="ARBA" id="ARBA00022840"/>
    </source>
</evidence>
<dbReference type="GO" id="GO:0006096">
    <property type="term" value="P:glycolytic process"/>
    <property type="evidence" value="ECO:0007669"/>
    <property type="project" value="UniProtKB-UniRule"/>
</dbReference>
<evidence type="ECO:0000256" key="15">
    <source>
        <dbReference type="RuleBase" id="RU000532"/>
    </source>
</evidence>
<dbReference type="GO" id="GO:0005829">
    <property type="term" value="C:cytosol"/>
    <property type="evidence" value="ECO:0007669"/>
    <property type="project" value="TreeGrafter"/>
</dbReference>
<feature type="binding site" evidence="13">
    <location>
        <position position="117"/>
    </location>
    <ligand>
        <name>(2R)-3-phosphoglycerate</name>
        <dbReference type="ChEBI" id="CHEBI:58272"/>
    </ligand>
</feature>
<dbReference type="GO" id="GO:0006094">
    <property type="term" value="P:gluconeogenesis"/>
    <property type="evidence" value="ECO:0007669"/>
    <property type="project" value="TreeGrafter"/>
</dbReference>
<evidence type="ECO:0000256" key="14">
    <source>
        <dbReference type="PIRSR" id="PIRSR000724-2"/>
    </source>
</evidence>
<keyword evidence="12" id="KW-0963">Cytoplasm</keyword>
<dbReference type="GO" id="GO:0043531">
    <property type="term" value="F:ADP binding"/>
    <property type="evidence" value="ECO:0007669"/>
    <property type="project" value="TreeGrafter"/>
</dbReference>
<comment type="caution">
    <text evidence="16">The sequence shown here is derived from an EMBL/GenBank/DDBJ whole genome shotgun (WGS) entry which is preliminary data.</text>
</comment>
<evidence type="ECO:0000256" key="13">
    <source>
        <dbReference type="PIRSR" id="PIRSR000724-1"/>
    </source>
</evidence>
<dbReference type="RefSeq" id="WP_301199192.1">
    <property type="nucleotide sequence ID" value="NZ_JAPDPI010000016.1"/>
</dbReference>
<dbReference type="GO" id="GO:0004618">
    <property type="term" value="F:phosphoglycerate kinase activity"/>
    <property type="evidence" value="ECO:0007669"/>
    <property type="project" value="UniProtKB-UniRule"/>
</dbReference>
<keyword evidence="10 12" id="KW-0067">ATP-binding</keyword>
<protein>
    <recommendedName>
        <fullName evidence="6 12">Phosphoglycerate kinase</fullName>
        <ecNumber evidence="5 12">2.7.2.3</ecNumber>
    </recommendedName>
</protein>
<comment type="pathway">
    <text evidence="2 12">Carbohydrate degradation; glycolysis; pyruvate from D-glyceraldehyde 3-phosphate: step 2/5.</text>
</comment>
<evidence type="ECO:0000256" key="7">
    <source>
        <dbReference type="ARBA" id="ARBA00022679"/>
    </source>
</evidence>
<dbReference type="PANTHER" id="PTHR11406:SF23">
    <property type="entry name" value="PHOSPHOGLYCERATE KINASE 1, CHLOROPLASTIC-RELATED"/>
    <property type="match status" value="1"/>
</dbReference>
<dbReference type="FunFam" id="3.40.50.1260:FF:000003">
    <property type="entry name" value="Phosphoglycerate kinase"/>
    <property type="match status" value="1"/>
</dbReference>
<comment type="catalytic activity">
    <reaction evidence="1 12 15">
        <text>(2R)-3-phosphoglycerate + ATP = (2R)-3-phospho-glyceroyl phosphate + ADP</text>
        <dbReference type="Rhea" id="RHEA:14801"/>
        <dbReference type="ChEBI" id="CHEBI:30616"/>
        <dbReference type="ChEBI" id="CHEBI:57604"/>
        <dbReference type="ChEBI" id="CHEBI:58272"/>
        <dbReference type="ChEBI" id="CHEBI:456216"/>
        <dbReference type="EC" id="2.7.2.3"/>
    </reaction>
</comment>
<feature type="binding site" evidence="12">
    <location>
        <position position="35"/>
    </location>
    <ligand>
        <name>substrate</name>
    </ligand>
</feature>
<feature type="binding site" evidence="12 13">
    <location>
        <begin position="19"/>
        <end position="21"/>
    </location>
    <ligand>
        <name>substrate</name>
    </ligand>
</feature>
<evidence type="ECO:0000256" key="8">
    <source>
        <dbReference type="ARBA" id="ARBA00022741"/>
    </source>
</evidence>